<keyword evidence="4" id="KW-1185">Reference proteome</keyword>
<dbReference type="Proteomes" id="UP000263881">
    <property type="component" value="Chromosome"/>
</dbReference>
<dbReference type="AlphaFoldDB" id="A0AAD0SGU7"/>
<dbReference type="KEGG" id="lbq:CKQ53_11310"/>
<dbReference type="FunFam" id="3.30.70.100:FF:000001">
    <property type="entry name" value="ATPase copper transporting beta"/>
    <property type="match status" value="1"/>
</dbReference>
<dbReference type="PROSITE" id="PS01047">
    <property type="entry name" value="HMA_1"/>
    <property type="match status" value="1"/>
</dbReference>
<proteinExistence type="predicted"/>
<dbReference type="PROSITE" id="PS50846">
    <property type="entry name" value="HMA_2"/>
    <property type="match status" value="1"/>
</dbReference>
<evidence type="ECO:0000256" key="1">
    <source>
        <dbReference type="ARBA" id="ARBA00022723"/>
    </source>
</evidence>
<gene>
    <name evidence="3" type="ORF">CKQ53_11310</name>
</gene>
<dbReference type="EMBL" id="CP023009">
    <property type="protein sequence ID" value="AXW87512.1"/>
    <property type="molecule type" value="Genomic_DNA"/>
</dbReference>
<reference evidence="3 4" key="1">
    <citation type="submission" date="2017-08" db="EMBL/GenBank/DDBJ databases">
        <title>Comparative genomics of bacteria isolated from necrotic lesions of AOD affected trees.</title>
        <authorList>
            <person name="Doonan J."/>
            <person name="Denman S."/>
            <person name="McDonald J.E."/>
        </authorList>
    </citation>
    <scope>NUCLEOTIDE SEQUENCE [LARGE SCALE GENOMIC DNA]</scope>
    <source>
        <strain evidence="3 4">477</strain>
    </source>
</reference>
<name>A0AAD0SGU7_9GAMM</name>
<protein>
    <submittedName>
        <fullName evidence="3">Copper-binding protein</fullName>
    </submittedName>
</protein>
<dbReference type="RefSeq" id="WP_100053536.1">
    <property type="nucleotide sequence ID" value="NZ_CP023009.1"/>
</dbReference>
<evidence type="ECO:0000313" key="4">
    <source>
        <dbReference type="Proteomes" id="UP000263881"/>
    </source>
</evidence>
<dbReference type="GO" id="GO:0046872">
    <property type="term" value="F:metal ion binding"/>
    <property type="evidence" value="ECO:0007669"/>
    <property type="project" value="UniProtKB-KW"/>
</dbReference>
<dbReference type="Gene3D" id="3.30.70.100">
    <property type="match status" value="1"/>
</dbReference>
<evidence type="ECO:0000259" key="2">
    <source>
        <dbReference type="PROSITE" id="PS50846"/>
    </source>
</evidence>
<dbReference type="CDD" id="cd00371">
    <property type="entry name" value="HMA"/>
    <property type="match status" value="1"/>
</dbReference>
<evidence type="ECO:0000313" key="3">
    <source>
        <dbReference type="EMBL" id="AXW87512.1"/>
    </source>
</evidence>
<dbReference type="SUPFAM" id="SSF55008">
    <property type="entry name" value="HMA, heavy metal-associated domain"/>
    <property type="match status" value="1"/>
</dbReference>
<accession>A0AAD0SGU7</accession>
<dbReference type="InterPro" id="IPR036163">
    <property type="entry name" value="HMA_dom_sf"/>
</dbReference>
<dbReference type="InterPro" id="IPR006121">
    <property type="entry name" value="HMA_dom"/>
</dbReference>
<keyword evidence="1" id="KW-0479">Metal-binding</keyword>
<dbReference type="Pfam" id="PF00403">
    <property type="entry name" value="HMA"/>
    <property type="match status" value="1"/>
</dbReference>
<feature type="domain" description="HMA" evidence="2">
    <location>
        <begin position="3"/>
        <end position="70"/>
    </location>
</feature>
<dbReference type="InterPro" id="IPR017969">
    <property type="entry name" value="Heavy-metal-associated_CS"/>
</dbReference>
<sequence>MMSHTALTVSGMVCGGCVSKVTQALQSLEGVSQVNVTLESGLVDVAYAETDTANPDAFRNAIEEMGFDVAG</sequence>
<organism evidence="3 4">
    <name type="scientific">Lonsdalea britannica</name>
    <dbReference type="NCBI Taxonomy" id="1082704"/>
    <lineage>
        <taxon>Bacteria</taxon>
        <taxon>Pseudomonadati</taxon>
        <taxon>Pseudomonadota</taxon>
        <taxon>Gammaproteobacteria</taxon>
        <taxon>Enterobacterales</taxon>
        <taxon>Pectobacteriaceae</taxon>
        <taxon>Lonsdalea</taxon>
    </lineage>
</organism>